<protein>
    <recommendedName>
        <fullName evidence="4">Ubiquinol-cytochrome-c reductase complex assembly factor 3</fullName>
    </recommendedName>
</protein>
<evidence type="ECO:0000256" key="2">
    <source>
        <dbReference type="ARBA" id="ARBA00004434"/>
    </source>
</evidence>
<comment type="similarity">
    <text evidence="3">Belongs to the UQCC3 family.</text>
</comment>
<dbReference type="Pfam" id="PF15141">
    <property type="entry name" value="UQCC3"/>
    <property type="match status" value="1"/>
</dbReference>
<evidence type="ECO:0000256" key="9">
    <source>
        <dbReference type="ARBA" id="ARBA00023136"/>
    </source>
</evidence>
<evidence type="ECO:0000313" key="12">
    <source>
        <dbReference type="Ensembl" id="ENSCLMP00005000423.1"/>
    </source>
</evidence>
<keyword evidence="10" id="KW-0066">ATP synthesis</keyword>
<evidence type="ECO:0000256" key="10">
    <source>
        <dbReference type="ARBA" id="ARBA00023310"/>
    </source>
</evidence>
<reference evidence="12" key="2">
    <citation type="submission" date="2025-09" db="UniProtKB">
        <authorList>
            <consortium name="Ensembl"/>
        </authorList>
    </citation>
    <scope>IDENTIFICATION</scope>
</reference>
<dbReference type="RefSeq" id="XP_034396791.1">
    <property type="nucleotide sequence ID" value="XM_034540900.1"/>
</dbReference>
<evidence type="ECO:0000256" key="3">
    <source>
        <dbReference type="ARBA" id="ARBA00006970"/>
    </source>
</evidence>
<keyword evidence="5 11" id="KW-0812">Transmembrane</keyword>
<comment type="function">
    <text evidence="1">Required for the assembly of the ubiquinol-cytochrome c reductase complex (mitochondrial respiratory chain complex III or cytochrome b-c1 complex), mediating cytochrome b recruitment and probably stabilization within the complex. Thereby, plays an important role in ATP production by mitochondria. Cardiolipin-binding protein, it may also control the cardiolipin composition of mitochondria membranes and their morphology.</text>
</comment>
<evidence type="ECO:0000256" key="4">
    <source>
        <dbReference type="ARBA" id="ARBA00016475"/>
    </source>
</evidence>
<feature type="transmembrane region" description="Helical" evidence="11">
    <location>
        <begin position="7"/>
        <end position="26"/>
    </location>
</feature>
<dbReference type="PROSITE" id="PS51257">
    <property type="entry name" value="PROKAR_LIPOPROTEIN"/>
    <property type="match status" value="1"/>
</dbReference>
<name>A0A8C2W7N5_CYCLU</name>
<dbReference type="GeneID" id="117735959"/>
<accession>A0A8C2W7N5</accession>
<comment type="subcellular location">
    <subcellularLocation>
        <location evidence="2">Mitochondrion inner membrane</location>
        <topology evidence="2">Single-pass membrane protein</topology>
    </subcellularLocation>
</comment>
<keyword evidence="13" id="KW-1185">Reference proteome</keyword>
<sequence length="78" mass="8297">MSAVRTLCATAVIAVVGLGCGLWMVITAGEERLIKNLPESNPVRMEEAKKRMALVMQAMKEAAATDDNIAKGYGGSEK</sequence>
<evidence type="ECO:0000256" key="8">
    <source>
        <dbReference type="ARBA" id="ARBA00023128"/>
    </source>
</evidence>
<dbReference type="KEGG" id="clum:117735959"/>
<keyword evidence="8" id="KW-0496">Mitochondrion</keyword>
<keyword evidence="6" id="KW-0999">Mitochondrion inner membrane</keyword>
<proteinExistence type="inferred from homology"/>
<dbReference type="Proteomes" id="UP000694565">
    <property type="component" value="Unplaced"/>
</dbReference>
<evidence type="ECO:0000256" key="5">
    <source>
        <dbReference type="ARBA" id="ARBA00022692"/>
    </source>
</evidence>
<evidence type="ECO:0000256" key="11">
    <source>
        <dbReference type="SAM" id="Phobius"/>
    </source>
</evidence>
<dbReference type="Ensembl" id="ENSCLMT00005000443.1">
    <property type="protein sequence ID" value="ENSCLMP00005000423.1"/>
    <property type="gene ID" value="ENSCLMG00005000301.1"/>
</dbReference>
<evidence type="ECO:0000256" key="7">
    <source>
        <dbReference type="ARBA" id="ARBA00022989"/>
    </source>
</evidence>
<dbReference type="AlphaFoldDB" id="A0A8C2W7N5"/>
<reference evidence="12" key="1">
    <citation type="submission" date="2025-08" db="UniProtKB">
        <authorList>
            <consortium name="Ensembl"/>
        </authorList>
    </citation>
    <scope>IDENTIFICATION</scope>
</reference>
<organism evidence="12 13">
    <name type="scientific">Cyclopterus lumpus</name>
    <name type="common">Lumpsucker</name>
    <dbReference type="NCBI Taxonomy" id="8103"/>
    <lineage>
        <taxon>Eukaryota</taxon>
        <taxon>Metazoa</taxon>
        <taxon>Chordata</taxon>
        <taxon>Craniata</taxon>
        <taxon>Vertebrata</taxon>
        <taxon>Euteleostomi</taxon>
        <taxon>Actinopterygii</taxon>
        <taxon>Neopterygii</taxon>
        <taxon>Teleostei</taxon>
        <taxon>Neoteleostei</taxon>
        <taxon>Acanthomorphata</taxon>
        <taxon>Eupercaria</taxon>
        <taxon>Perciformes</taxon>
        <taxon>Cottioidei</taxon>
        <taxon>Cottales</taxon>
        <taxon>Cyclopteridae</taxon>
        <taxon>Cyclopterus</taxon>
    </lineage>
</organism>
<dbReference type="PANTHER" id="PTHR36465">
    <property type="entry name" value="UBIQUINOL-CYTOCHROME-C REDUCTASE COMPLEX ASSEMBLY FACTOR 3"/>
    <property type="match status" value="1"/>
</dbReference>
<dbReference type="GeneTree" id="ENSGT01030000234773"/>
<evidence type="ECO:0000256" key="1">
    <source>
        <dbReference type="ARBA" id="ARBA00002879"/>
    </source>
</evidence>
<dbReference type="PANTHER" id="PTHR36465:SF1">
    <property type="entry name" value="UBIQUINOL-CYTOCHROME-C REDUCTASE COMPLEX ASSEMBLY FACTOR 3"/>
    <property type="match status" value="1"/>
</dbReference>
<dbReference type="GO" id="GO:0006754">
    <property type="term" value="P:ATP biosynthetic process"/>
    <property type="evidence" value="ECO:0007669"/>
    <property type="project" value="UniProtKB-KW"/>
</dbReference>
<evidence type="ECO:0000256" key="6">
    <source>
        <dbReference type="ARBA" id="ARBA00022792"/>
    </source>
</evidence>
<keyword evidence="9 11" id="KW-0472">Membrane</keyword>
<dbReference type="GO" id="GO:0005743">
    <property type="term" value="C:mitochondrial inner membrane"/>
    <property type="evidence" value="ECO:0007669"/>
    <property type="project" value="UniProtKB-SubCell"/>
</dbReference>
<keyword evidence="7 11" id="KW-1133">Transmembrane helix</keyword>
<dbReference type="GO" id="GO:0034551">
    <property type="term" value="P:mitochondrial respiratory chain complex III assembly"/>
    <property type="evidence" value="ECO:0007669"/>
    <property type="project" value="InterPro"/>
</dbReference>
<dbReference type="InterPro" id="IPR027896">
    <property type="entry name" value="UQCC3"/>
</dbReference>
<evidence type="ECO:0000313" key="13">
    <source>
        <dbReference type="Proteomes" id="UP000694565"/>
    </source>
</evidence>
<dbReference type="OrthoDB" id="9884264at2759"/>
<gene>
    <name evidence="12" type="primary">LOC117735959</name>
</gene>